<dbReference type="PANTHER" id="PTHR33969:SF2">
    <property type="entry name" value="SEGREGATION AND CONDENSATION PROTEIN A"/>
    <property type="match status" value="1"/>
</dbReference>
<keyword evidence="3" id="KW-0132">Cell division</keyword>
<protein>
    <recommendedName>
        <fullName evidence="2 3">Segregation and condensation protein A</fullName>
    </recommendedName>
</protein>
<comment type="similarity">
    <text evidence="3">Belongs to the ScpA family.</text>
</comment>
<proteinExistence type="inferred from homology"/>
<dbReference type="RefSeq" id="WP_120161199.1">
    <property type="nucleotide sequence ID" value="NZ_AP018135.1"/>
</dbReference>
<dbReference type="InterPro" id="IPR023093">
    <property type="entry name" value="ScpA-like_C"/>
</dbReference>
<evidence type="ECO:0000256" key="2">
    <source>
        <dbReference type="ARBA" id="ARBA00044777"/>
    </source>
</evidence>
<dbReference type="EMBL" id="LR214972">
    <property type="protein sequence ID" value="VEU62644.1"/>
    <property type="molecule type" value="Genomic_DNA"/>
</dbReference>
<organism evidence="4 5">
    <name type="scientific">Mycoplasmopsis bovirhinis</name>
    <dbReference type="NCBI Taxonomy" id="29553"/>
    <lineage>
        <taxon>Bacteria</taxon>
        <taxon>Bacillati</taxon>
        <taxon>Mycoplasmatota</taxon>
        <taxon>Mycoplasmoidales</taxon>
        <taxon>Metamycoplasmataceae</taxon>
        <taxon>Mycoplasmopsis</taxon>
    </lineage>
</organism>
<accession>A0A224AST1</accession>
<sequence length="254" mass="29947">MSKYKKVDYSSEYSFKIKEVFDGPLDLLLDLIKDKKIDIMNVDLIELATQYIEIINQIKESEIDVAADYLLMASTMVNLKAKLMLNDPETIQEVEEEKKVFLQDLIEYQQFKDIQLALKTFQENRNNIFIKKPSDIVGFILENDNSKLDGHSSPMTLISTLRRMFERVYAKELRKTKIEKINVTPAEIIPFIKDLLKQKERIEFEEIFSQPTIQHFVITLIALLDLARRQYLVINQVKQFDTIYISRGEYYNEK</sequence>
<gene>
    <name evidence="4" type="primary">MCYN0394</name>
    <name evidence="3" type="synonym">scpA</name>
    <name evidence="4" type="ORF">NCTC10118_00084</name>
</gene>
<dbReference type="GO" id="GO:0006260">
    <property type="term" value="P:DNA replication"/>
    <property type="evidence" value="ECO:0007669"/>
    <property type="project" value="UniProtKB-UniRule"/>
</dbReference>
<keyword evidence="1 3" id="KW-0159">Chromosome partition</keyword>
<dbReference type="GO" id="GO:0051301">
    <property type="term" value="P:cell division"/>
    <property type="evidence" value="ECO:0007669"/>
    <property type="project" value="UniProtKB-KW"/>
</dbReference>
<evidence type="ECO:0000256" key="3">
    <source>
        <dbReference type="HAMAP-Rule" id="MF_01805"/>
    </source>
</evidence>
<dbReference type="AlphaFoldDB" id="A0A224AST1"/>
<evidence type="ECO:0000313" key="4">
    <source>
        <dbReference type="EMBL" id="VEU62644.1"/>
    </source>
</evidence>
<name>A0A224AST1_9BACT</name>
<dbReference type="Gene3D" id="1.10.10.580">
    <property type="entry name" value="Structural maintenance of chromosome 1. Chain E"/>
    <property type="match status" value="1"/>
</dbReference>
<keyword evidence="5" id="KW-1185">Reference proteome</keyword>
<dbReference type="OrthoDB" id="9811016at2"/>
<keyword evidence="3" id="KW-0131">Cell cycle</keyword>
<evidence type="ECO:0000256" key="1">
    <source>
        <dbReference type="ARBA" id="ARBA00022829"/>
    </source>
</evidence>
<dbReference type="Pfam" id="PF02616">
    <property type="entry name" value="SMC_ScpA"/>
    <property type="match status" value="1"/>
</dbReference>
<comment type="subunit">
    <text evidence="3">Component of a cohesin-like complex composed of ScpA, ScpB and the Smc homodimer, in which ScpA and ScpB bind to the head domain of Smc. The presence of the three proteins is required for the association of the complex with DNA.</text>
</comment>
<dbReference type="Proteomes" id="UP000289952">
    <property type="component" value="Chromosome"/>
</dbReference>
<dbReference type="GO" id="GO:0007059">
    <property type="term" value="P:chromosome segregation"/>
    <property type="evidence" value="ECO:0007669"/>
    <property type="project" value="UniProtKB-UniRule"/>
</dbReference>
<dbReference type="HAMAP" id="MF_01805">
    <property type="entry name" value="ScpA"/>
    <property type="match status" value="1"/>
</dbReference>
<reference evidence="4 5" key="1">
    <citation type="submission" date="2019-01" db="EMBL/GenBank/DDBJ databases">
        <authorList>
            <consortium name="Pathogen Informatics"/>
        </authorList>
    </citation>
    <scope>NUCLEOTIDE SEQUENCE [LARGE SCALE GENOMIC DNA]</scope>
    <source>
        <strain evidence="4 5">NCTC10118</strain>
    </source>
</reference>
<comment type="subcellular location">
    <subcellularLocation>
        <location evidence="3">Cytoplasm</location>
    </subcellularLocation>
    <text evidence="3">Associated with two foci at the outer edges of the nucleoid region in young cells, and at four foci within both cell halves in older cells.</text>
</comment>
<dbReference type="PANTHER" id="PTHR33969">
    <property type="entry name" value="SEGREGATION AND CONDENSATION PROTEIN A"/>
    <property type="match status" value="1"/>
</dbReference>
<dbReference type="Gene3D" id="6.10.250.2410">
    <property type="match status" value="1"/>
</dbReference>
<dbReference type="GO" id="GO:0005737">
    <property type="term" value="C:cytoplasm"/>
    <property type="evidence" value="ECO:0007669"/>
    <property type="project" value="UniProtKB-SubCell"/>
</dbReference>
<evidence type="ECO:0000313" key="5">
    <source>
        <dbReference type="Proteomes" id="UP000289952"/>
    </source>
</evidence>
<dbReference type="InterPro" id="IPR003768">
    <property type="entry name" value="ScpA"/>
</dbReference>
<keyword evidence="3" id="KW-0963">Cytoplasm</keyword>
<dbReference type="NCBIfam" id="NF000994">
    <property type="entry name" value="PRK00104.1-3"/>
    <property type="match status" value="1"/>
</dbReference>
<comment type="function">
    <text evidence="3">Participates in chromosomal partition during cell division. May act via the formation of a condensin-like complex containing Smc and ScpB that pull DNA away from mid-cell into both cell halves.</text>
</comment>